<proteinExistence type="predicted"/>
<reference evidence="2 3" key="1">
    <citation type="submission" date="2016-07" db="EMBL/GenBank/DDBJ databases">
        <title>Genome of Pelobium manganitolerans.</title>
        <authorList>
            <person name="Wu S."/>
            <person name="Wang G."/>
        </authorList>
    </citation>
    <scope>NUCLEOTIDE SEQUENCE [LARGE SCALE GENOMIC DNA]</scope>
    <source>
        <strain evidence="2 3">YS-25</strain>
    </source>
</reference>
<keyword evidence="1" id="KW-0812">Transmembrane</keyword>
<accession>A0A419S6V2</accession>
<dbReference type="InterPro" id="IPR045938">
    <property type="entry name" value="DUF6358"/>
</dbReference>
<keyword evidence="1" id="KW-1133">Transmembrane helix</keyword>
<sequence length="78" mass="9055">MFKHFLFSIVLNFLIIGSVIIGFYGYKAGNYYFIPLLCAAAFGLSVYYKIRHTKMVRDEIRRKSEAKTVPNSGKKKKR</sequence>
<feature type="transmembrane region" description="Helical" evidence="1">
    <location>
        <begin position="5"/>
        <end position="26"/>
    </location>
</feature>
<name>A0A419S6V2_9SPHI</name>
<evidence type="ECO:0000313" key="3">
    <source>
        <dbReference type="Proteomes" id="UP000283433"/>
    </source>
</evidence>
<dbReference type="OrthoDB" id="799458at2"/>
<dbReference type="Pfam" id="PF19885">
    <property type="entry name" value="DUF6358"/>
    <property type="match status" value="1"/>
</dbReference>
<gene>
    <name evidence="2" type="ORF">BCY91_02690</name>
</gene>
<dbReference type="AlphaFoldDB" id="A0A419S6V2"/>
<dbReference type="Proteomes" id="UP000283433">
    <property type="component" value="Unassembled WGS sequence"/>
</dbReference>
<protein>
    <recommendedName>
        <fullName evidence="4">Sortase</fullName>
    </recommendedName>
</protein>
<evidence type="ECO:0008006" key="4">
    <source>
        <dbReference type="Google" id="ProtNLM"/>
    </source>
</evidence>
<dbReference type="RefSeq" id="WP_120181267.1">
    <property type="nucleotide sequence ID" value="NZ_MBTA01000012.1"/>
</dbReference>
<organism evidence="2 3">
    <name type="scientific">Pelobium manganitolerans</name>
    <dbReference type="NCBI Taxonomy" id="1842495"/>
    <lineage>
        <taxon>Bacteria</taxon>
        <taxon>Pseudomonadati</taxon>
        <taxon>Bacteroidota</taxon>
        <taxon>Sphingobacteriia</taxon>
        <taxon>Sphingobacteriales</taxon>
        <taxon>Sphingobacteriaceae</taxon>
        <taxon>Pelobium</taxon>
    </lineage>
</organism>
<feature type="transmembrane region" description="Helical" evidence="1">
    <location>
        <begin position="32"/>
        <end position="50"/>
    </location>
</feature>
<keyword evidence="3" id="KW-1185">Reference proteome</keyword>
<dbReference type="EMBL" id="MBTA01000012">
    <property type="protein sequence ID" value="RKD17072.1"/>
    <property type="molecule type" value="Genomic_DNA"/>
</dbReference>
<evidence type="ECO:0000313" key="2">
    <source>
        <dbReference type="EMBL" id="RKD17072.1"/>
    </source>
</evidence>
<evidence type="ECO:0000256" key="1">
    <source>
        <dbReference type="SAM" id="Phobius"/>
    </source>
</evidence>
<keyword evidence="1" id="KW-0472">Membrane</keyword>
<comment type="caution">
    <text evidence="2">The sequence shown here is derived from an EMBL/GenBank/DDBJ whole genome shotgun (WGS) entry which is preliminary data.</text>
</comment>